<dbReference type="PANTHER" id="PTHR45812:SF1">
    <property type="entry name" value="DNA POLYMERASE ZETA CATALYTIC SUBUNIT"/>
    <property type="match status" value="1"/>
</dbReference>
<accession>A0A5P1EE31</accession>
<dbReference type="InterPro" id="IPR030559">
    <property type="entry name" value="PolZ_Rev3"/>
</dbReference>
<dbReference type="GO" id="GO:0003887">
    <property type="term" value="F:DNA-directed DNA polymerase activity"/>
    <property type="evidence" value="ECO:0007669"/>
    <property type="project" value="UniProtKB-EC"/>
</dbReference>
<feature type="domain" description="DNA polymerase zeta catalytic subunit N-terminal" evidence="3">
    <location>
        <begin position="13"/>
        <end position="66"/>
    </location>
</feature>
<dbReference type="SUPFAM" id="SSF53098">
    <property type="entry name" value="Ribonuclease H-like"/>
    <property type="match status" value="1"/>
</dbReference>
<evidence type="ECO:0000313" key="4">
    <source>
        <dbReference type="EMBL" id="ONK63447.1"/>
    </source>
</evidence>
<dbReference type="GO" id="GO:0042276">
    <property type="term" value="P:error-prone translesion synthesis"/>
    <property type="evidence" value="ECO:0007669"/>
    <property type="project" value="TreeGrafter"/>
</dbReference>
<evidence type="ECO:0000259" key="2">
    <source>
        <dbReference type="Pfam" id="PF24055"/>
    </source>
</evidence>
<protein>
    <recommendedName>
        <fullName evidence="6">DNA-directed DNA polymerase family B exonuclease domain-containing protein</fullName>
    </recommendedName>
</protein>
<dbReference type="EMBL" id="CM007387">
    <property type="protein sequence ID" value="ONK63447.1"/>
    <property type="molecule type" value="Genomic_DNA"/>
</dbReference>
<gene>
    <name evidence="4" type="ORF">A4U43_C07F15250</name>
</gene>
<dbReference type="GO" id="GO:0000724">
    <property type="term" value="P:double-strand break repair via homologous recombination"/>
    <property type="evidence" value="ECO:0007669"/>
    <property type="project" value="TreeGrafter"/>
</dbReference>
<dbReference type="Gramene" id="ONK63447">
    <property type="protein sequence ID" value="ONK63447"/>
    <property type="gene ID" value="A4U43_C07F15250"/>
</dbReference>
<dbReference type="InterPro" id="IPR056447">
    <property type="entry name" value="REV3_N"/>
</dbReference>
<name>A0A5P1EE31_ASPOF</name>
<dbReference type="Pfam" id="PF24065">
    <property type="entry name" value="REV3_N"/>
    <property type="match status" value="1"/>
</dbReference>
<keyword evidence="5" id="KW-1185">Reference proteome</keyword>
<dbReference type="Pfam" id="PF24055">
    <property type="entry name" value="POL3_N"/>
    <property type="match status" value="1"/>
</dbReference>
<evidence type="ECO:0000313" key="5">
    <source>
        <dbReference type="Proteomes" id="UP000243459"/>
    </source>
</evidence>
<dbReference type="AlphaFoldDB" id="A0A5P1EE31"/>
<dbReference type="Gene3D" id="3.30.342.10">
    <property type="entry name" value="DNA Polymerase, chain B, domain 1"/>
    <property type="match status" value="1"/>
</dbReference>
<sequence>MSTPSQSNGDDAFSLRIVTLDYYMSPPIPDLGLSYSSFQGRSVEEVPVIRIYGSTPAGQKACLHIHQVLPYLYIPCPDNALKSPEEGQKFVHTLSNALEKALKYKGNSTSKRQHVHECCLVRAKKLYGYYPSDDLFIKIYLYYPHEVGRAASMLLV</sequence>
<dbReference type="Proteomes" id="UP000243459">
    <property type="component" value="Chromosome 7"/>
</dbReference>
<organism evidence="4 5">
    <name type="scientific">Asparagus officinalis</name>
    <name type="common">Garden asparagus</name>
    <dbReference type="NCBI Taxonomy" id="4686"/>
    <lineage>
        <taxon>Eukaryota</taxon>
        <taxon>Viridiplantae</taxon>
        <taxon>Streptophyta</taxon>
        <taxon>Embryophyta</taxon>
        <taxon>Tracheophyta</taxon>
        <taxon>Spermatophyta</taxon>
        <taxon>Magnoliopsida</taxon>
        <taxon>Liliopsida</taxon>
        <taxon>Asparagales</taxon>
        <taxon>Asparagaceae</taxon>
        <taxon>Asparagoideae</taxon>
        <taxon>Asparagus</taxon>
    </lineage>
</organism>
<proteinExistence type="predicted"/>
<dbReference type="OMA" id="CEGHIPY"/>
<reference evidence="5" key="1">
    <citation type="journal article" date="2017" name="Nat. Commun.">
        <title>The asparagus genome sheds light on the origin and evolution of a young Y chromosome.</title>
        <authorList>
            <person name="Harkess A."/>
            <person name="Zhou J."/>
            <person name="Xu C."/>
            <person name="Bowers J.E."/>
            <person name="Van der Hulst R."/>
            <person name="Ayyampalayam S."/>
            <person name="Mercati F."/>
            <person name="Riccardi P."/>
            <person name="McKain M.R."/>
            <person name="Kakrana A."/>
            <person name="Tang H."/>
            <person name="Ray J."/>
            <person name="Groenendijk J."/>
            <person name="Arikit S."/>
            <person name="Mathioni S.M."/>
            <person name="Nakano M."/>
            <person name="Shan H."/>
            <person name="Telgmann-Rauber A."/>
            <person name="Kanno A."/>
            <person name="Yue Z."/>
            <person name="Chen H."/>
            <person name="Li W."/>
            <person name="Chen Y."/>
            <person name="Xu X."/>
            <person name="Zhang Y."/>
            <person name="Luo S."/>
            <person name="Chen H."/>
            <person name="Gao J."/>
            <person name="Mao Z."/>
            <person name="Pires J.C."/>
            <person name="Luo M."/>
            <person name="Kudrna D."/>
            <person name="Wing R.A."/>
            <person name="Meyers B.C."/>
            <person name="Yi K."/>
            <person name="Kong H."/>
            <person name="Lavrijsen P."/>
            <person name="Sunseri F."/>
            <person name="Falavigna A."/>
            <person name="Ye Y."/>
            <person name="Leebens-Mack J.H."/>
            <person name="Chen G."/>
        </authorList>
    </citation>
    <scope>NUCLEOTIDE SEQUENCE [LARGE SCALE GENOMIC DNA]</scope>
    <source>
        <strain evidence="5">cv. DH0086</strain>
    </source>
</reference>
<dbReference type="InterPro" id="IPR056435">
    <property type="entry name" value="DPOD/Z_N"/>
</dbReference>
<dbReference type="GO" id="GO:0005634">
    <property type="term" value="C:nucleus"/>
    <property type="evidence" value="ECO:0007669"/>
    <property type="project" value="TreeGrafter"/>
</dbReference>
<evidence type="ECO:0008006" key="6">
    <source>
        <dbReference type="Google" id="ProtNLM"/>
    </source>
</evidence>
<feature type="domain" description="DNA polymerase delta/zeta catalytic subunit N-terminal" evidence="2">
    <location>
        <begin position="67"/>
        <end position="147"/>
    </location>
</feature>
<evidence type="ECO:0000259" key="3">
    <source>
        <dbReference type="Pfam" id="PF24065"/>
    </source>
</evidence>
<dbReference type="InterPro" id="IPR012337">
    <property type="entry name" value="RNaseH-like_sf"/>
</dbReference>
<dbReference type="GO" id="GO:0016035">
    <property type="term" value="C:zeta DNA polymerase complex"/>
    <property type="evidence" value="ECO:0007669"/>
    <property type="project" value="InterPro"/>
</dbReference>
<comment type="catalytic activity">
    <reaction evidence="1">
        <text>DNA(n) + a 2'-deoxyribonucleoside 5'-triphosphate = DNA(n+1) + diphosphate</text>
        <dbReference type="Rhea" id="RHEA:22508"/>
        <dbReference type="Rhea" id="RHEA-COMP:17339"/>
        <dbReference type="Rhea" id="RHEA-COMP:17340"/>
        <dbReference type="ChEBI" id="CHEBI:33019"/>
        <dbReference type="ChEBI" id="CHEBI:61560"/>
        <dbReference type="ChEBI" id="CHEBI:173112"/>
        <dbReference type="EC" id="2.7.7.7"/>
    </reaction>
</comment>
<dbReference type="PANTHER" id="PTHR45812">
    <property type="entry name" value="DNA POLYMERASE ZETA CATALYTIC SUBUNIT"/>
    <property type="match status" value="1"/>
</dbReference>
<evidence type="ECO:0000256" key="1">
    <source>
        <dbReference type="ARBA" id="ARBA00049244"/>
    </source>
</evidence>